<sequence>MLKPYIFTITLWLHSTQSFAEKATITTVNLTNGEWPPYLGQALPHHGFASHIVSKAFSSVGIKVHYSFFPWSRAYQYALTGKGINQTWHGTLVWIYTPERANHFIYSDPVVKDEEVLFHLKSTPLQGWQHVDDLKGQVIGGTQHTAYPFFEKAEQKGILRLERAGNYFDLFNRLLGHRIDAIPQAKQVGQYYLRTQYSPQQSTLITSAPKVIQTREYSLIINKKLSNNEQLVKQFNQGLKIIKQNGTYSRLFQQLASGFYDADSQSN</sequence>
<dbReference type="Gene3D" id="3.40.190.10">
    <property type="entry name" value="Periplasmic binding protein-like II"/>
    <property type="match status" value="2"/>
</dbReference>
<keyword evidence="2" id="KW-0732">Signal</keyword>
<reference evidence="4 5" key="1">
    <citation type="submission" date="2022-11" db="EMBL/GenBank/DDBJ databases">
        <title>Spartinivicinus poritis sp. nov., isolated from scleractinian coral Porites lutea.</title>
        <authorList>
            <person name="Zhang G."/>
            <person name="Cai L."/>
            <person name="Wei Q."/>
        </authorList>
    </citation>
    <scope>NUCLEOTIDE SEQUENCE [LARGE SCALE GENOMIC DNA]</scope>
    <source>
        <strain evidence="4 5">A2-2</strain>
    </source>
</reference>
<dbReference type="Proteomes" id="UP001528823">
    <property type="component" value="Unassembled WGS sequence"/>
</dbReference>
<accession>A0ABT5UFC8</accession>
<feature type="domain" description="Solute-binding protein family 3/N-terminal" evidence="3">
    <location>
        <begin position="33"/>
        <end position="254"/>
    </location>
</feature>
<name>A0ABT5UFC8_9GAMM</name>
<dbReference type="PANTHER" id="PTHR35936:SF25">
    <property type="entry name" value="ABC TRANSPORTER SUBSTRATE-BINDING PROTEIN"/>
    <property type="match status" value="1"/>
</dbReference>
<dbReference type="RefSeq" id="WP_274691202.1">
    <property type="nucleotide sequence ID" value="NZ_JAPMOU010000045.1"/>
</dbReference>
<evidence type="ECO:0000313" key="4">
    <source>
        <dbReference type="EMBL" id="MDE1464895.1"/>
    </source>
</evidence>
<keyword evidence="5" id="KW-1185">Reference proteome</keyword>
<dbReference type="Pfam" id="PF00497">
    <property type="entry name" value="SBP_bac_3"/>
    <property type="match status" value="1"/>
</dbReference>
<evidence type="ECO:0000313" key="5">
    <source>
        <dbReference type="Proteomes" id="UP001528823"/>
    </source>
</evidence>
<protein>
    <submittedName>
        <fullName evidence="4">Transporter substrate-binding domain-containing protein</fullName>
    </submittedName>
</protein>
<gene>
    <name evidence="4" type="ORF">ORQ98_23305</name>
</gene>
<dbReference type="SUPFAM" id="SSF53850">
    <property type="entry name" value="Periplasmic binding protein-like II"/>
    <property type="match status" value="1"/>
</dbReference>
<evidence type="ECO:0000256" key="2">
    <source>
        <dbReference type="ARBA" id="ARBA00022729"/>
    </source>
</evidence>
<comment type="similarity">
    <text evidence="1">Belongs to the bacterial solute-binding protein 3 family.</text>
</comment>
<organism evidence="4 5">
    <name type="scientific">Spartinivicinus poritis</name>
    <dbReference type="NCBI Taxonomy" id="2994640"/>
    <lineage>
        <taxon>Bacteria</taxon>
        <taxon>Pseudomonadati</taxon>
        <taxon>Pseudomonadota</taxon>
        <taxon>Gammaproteobacteria</taxon>
        <taxon>Oceanospirillales</taxon>
        <taxon>Zooshikellaceae</taxon>
        <taxon>Spartinivicinus</taxon>
    </lineage>
</organism>
<dbReference type="InterPro" id="IPR001638">
    <property type="entry name" value="Solute-binding_3/MltF_N"/>
</dbReference>
<proteinExistence type="inferred from homology"/>
<dbReference type="PANTHER" id="PTHR35936">
    <property type="entry name" value="MEMBRANE-BOUND LYTIC MUREIN TRANSGLYCOSYLASE F"/>
    <property type="match status" value="1"/>
</dbReference>
<dbReference type="EMBL" id="JAPMOU010000045">
    <property type="protein sequence ID" value="MDE1464895.1"/>
    <property type="molecule type" value="Genomic_DNA"/>
</dbReference>
<evidence type="ECO:0000259" key="3">
    <source>
        <dbReference type="Pfam" id="PF00497"/>
    </source>
</evidence>
<evidence type="ECO:0000256" key="1">
    <source>
        <dbReference type="ARBA" id="ARBA00010333"/>
    </source>
</evidence>
<comment type="caution">
    <text evidence="4">The sequence shown here is derived from an EMBL/GenBank/DDBJ whole genome shotgun (WGS) entry which is preliminary data.</text>
</comment>